<dbReference type="EMBL" id="FQYQ01000009">
    <property type="protein sequence ID" value="SHJ07137.1"/>
    <property type="molecule type" value="Genomic_DNA"/>
</dbReference>
<dbReference type="OrthoDB" id="9785724at2"/>
<dbReference type="CDD" id="cd01014">
    <property type="entry name" value="nicotinamidase_related"/>
    <property type="match status" value="1"/>
</dbReference>
<evidence type="ECO:0000259" key="3">
    <source>
        <dbReference type="Pfam" id="PF00857"/>
    </source>
</evidence>
<evidence type="ECO:0000313" key="5">
    <source>
        <dbReference type="Proteomes" id="UP000184185"/>
    </source>
</evidence>
<keyword evidence="2" id="KW-0378">Hydrolase</keyword>
<dbReference type="Pfam" id="PF00857">
    <property type="entry name" value="Isochorismatase"/>
    <property type="match status" value="1"/>
</dbReference>
<dbReference type="RefSeq" id="WP_072916045.1">
    <property type="nucleotide sequence ID" value="NZ_FQYQ01000009.1"/>
</dbReference>
<dbReference type="InterPro" id="IPR000868">
    <property type="entry name" value="Isochorismatase-like_dom"/>
</dbReference>
<comment type="similarity">
    <text evidence="1">Belongs to the isochorismatase family.</text>
</comment>
<dbReference type="AlphaFoldDB" id="A0A1M6GB84"/>
<protein>
    <submittedName>
        <fullName evidence="4">Nicotinamidase-related amidase</fullName>
    </submittedName>
</protein>
<keyword evidence="5" id="KW-1185">Reference proteome</keyword>
<gene>
    <name evidence="4" type="ORF">SAMN02745725_01698</name>
</gene>
<dbReference type="GO" id="GO:0016787">
    <property type="term" value="F:hydrolase activity"/>
    <property type="evidence" value="ECO:0007669"/>
    <property type="project" value="UniProtKB-KW"/>
</dbReference>
<dbReference type="Gene3D" id="3.40.50.850">
    <property type="entry name" value="Isochorismatase-like"/>
    <property type="match status" value="1"/>
</dbReference>
<dbReference type="PANTHER" id="PTHR43540:SF14">
    <property type="entry name" value="ISOCHORISMATASE"/>
    <property type="match status" value="1"/>
</dbReference>
<evidence type="ECO:0000256" key="2">
    <source>
        <dbReference type="ARBA" id="ARBA00022801"/>
    </source>
</evidence>
<dbReference type="InterPro" id="IPR036380">
    <property type="entry name" value="Isochorismatase-like_sf"/>
</dbReference>
<reference evidence="4 5" key="1">
    <citation type="submission" date="2016-11" db="EMBL/GenBank/DDBJ databases">
        <authorList>
            <person name="Jaros S."/>
            <person name="Januszkiewicz K."/>
            <person name="Wedrychowicz H."/>
        </authorList>
    </citation>
    <scope>NUCLEOTIDE SEQUENCE [LARGE SCALE GENOMIC DNA]</scope>
    <source>
        <strain evidence="4 5">DSM 14809</strain>
    </source>
</reference>
<sequence length="181" mass="20862">MVLLVIDVQKGITDSRLYNFDSFIRETKKVIDAARAKNIEIIYVQHDDGPGTGFSVGDEDYEIADQVAPSEHEKVYVKTINSAFGNEKLAQHLQEQEDKRLMIVGLQTNFCIDATVKSAFERGFKVIIPKETNSTFDNDYMNGETTYRYYNEMMWPERFAQCVSVEEAIIMMERNYGTRDN</sequence>
<dbReference type="Proteomes" id="UP000184185">
    <property type="component" value="Unassembled WGS sequence"/>
</dbReference>
<organism evidence="4 5">
    <name type="scientific">Pseudobutyrivibrio xylanivorans DSM 14809</name>
    <dbReference type="NCBI Taxonomy" id="1123012"/>
    <lineage>
        <taxon>Bacteria</taxon>
        <taxon>Bacillati</taxon>
        <taxon>Bacillota</taxon>
        <taxon>Clostridia</taxon>
        <taxon>Lachnospirales</taxon>
        <taxon>Lachnospiraceae</taxon>
        <taxon>Pseudobutyrivibrio</taxon>
    </lineage>
</organism>
<dbReference type="PANTHER" id="PTHR43540">
    <property type="entry name" value="PEROXYUREIDOACRYLATE/UREIDOACRYLATE AMIDOHYDROLASE-RELATED"/>
    <property type="match status" value="1"/>
</dbReference>
<name>A0A1M6GB84_PSEXY</name>
<feature type="domain" description="Isochorismatase-like" evidence="3">
    <location>
        <begin position="2"/>
        <end position="140"/>
    </location>
</feature>
<evidence type="ECO:0000313" key="4">
    <source>
        <dbReference type="EMBL" id="SHJ07137.1"/>
    </source>
</evidence>
<accession>A0A1M6GB84</accession>
<evidence type="ECO:0000256" key="1">
    <source>
        <dbReference type="ARBA" id="ARBA00006336"/>
    </source>
</evidence>
<dbReference type="SUPFAM" id="SSF52499">
    <property type="entry name" value="Isochorismatase-like hydrolases"/>
    <property type="match status" value="1"/>
</dbReference>
<proteinExistence type="inferred from homology"/>
<dbReference type="InterPro" id="IPR050272">
    <property type="entry name" value="Isochorismatase-like_hydrls"/>
</dbReference>